<evidence type="ECO:0000313" key="2">
    <source>
        <dbReference type="Proteomes" id="UP000198635"/>
    </source>
</evidence>
<dbReference type="STRING" id="52560.SAMN04488082_1241"/>
<organism evidence="1 2">
    <name type="scientific">Desulfomicrobium apsheronum</name>
    <dbReference type="NCBI Taxonomy" id="52560"/>
    <lineage>
        <taxon>Bacteria</taxon>
        <taxon>Pseudomonadati</taxon>
        <taxon>Thermodesulfobacteriota</taxon>
        <taxon>Desulfovibrionia</taxon>
        <taxon>Desulfovibrionales</taxon>
        <taxon>Desulfomicrobiaceae</taxon>
        <taxon>Desulfomicrobium</taxon>
    </lineage>
</organism>
<dbReference type="AlphaFoldDB" id="A0A1I3ZFH6"/>
<evidence type="ECO:0008006" key="3">
    <source>
        <dbReference type="Google" id="ProtNLM"/>
    </source>
</evidence>
<protein>
    <recommendedName>
        <fullName evidence="3">EF-hand domain-containing protein</fullName>
    </recommendedName>
</protein>
<name>A0A1I3ZFH6_9BACT</name>
<gene>
    <name evidence="1" type="ORF">SAMN04488082_1241</name>
</gene>
<sequence length="32" mass="3816">MNRDGRLTDEEFTRALRDHHMRSYSLPQGGIR</sequence>
<evidence type="ECO:0000313" key="1">
    <source>
        <dbReference type="EMBL" id="SFK42805.1"/>
    </source>
</evidence>
<proteinExistence type="predicted"/>
<accession>A0A1I3ZFH6</accession>
<keyword evidence="2" id="KW-1185">Reference proteome</keyword>
<dbReference type="Proteomes" id="UP000198635">
    <property type="component" value="Unassembled WGS sequence"/>
</dbReference>
<dbReference type="EMBL" id="FORX01000024">
    <property type="protein sequence ID" value="SFK42805.1"/>
    <property type="molecule type" value="Genomic_DNA"/>
</dbReference>
<reference evidence="2" key="1">
    <citation type="submission" date="2016-10" db="EMBL/GenBank/DDBJ databases">
        <authorList>
            <person name="Varghese N."/>
            <person name="Submissions S."/>
        </authorList>
    </citation>
    <scope>NUCLEOTIDE SEQUENCE [LARGE SCALE GENOMIC DNA]</scope>
    <source>
        <strain evidence="2">DSM 5918</strain>
    </source>
</reference>